<dbReference type="STRING" id="658057.SAMN04488032_11184"/>
<name>A0A1Y5TCL4_9RHOB</name>
<feature type="region of interest" description="Disordered" evidence="1">
    <location>
        <begin position="1"/>
        <end position="22"/>
    </location>
</feature>
<gene>
    <name evidence="3" type="ORF">PAM7971_03040</name>
</gene>
<evidence type="ECO:0000256" key="1">
    <source>
        <dbReference type="SAM" id="MobiDB-lite"/>
    </source>
</evidence>
<dbReference type="EMBL" id="FWFW01000011">
    <property type="protein sequence ID" value="SLN58793.1"/>
    <property type="molecule type" value="Genomic_DNA"/>
</dbReference>
<dbReference type="AlphaFoldDB" id="A0A1Y5TCL4"/>
<evidence type="ECO:0000313" key="4">
    <source>
        <dbReference type="Proteomes" id="UP000193307"/>
    </source>
</evidence>
<protein>
    <submittedName>
        <fullName evidence="3">Uncharacterized protein</fullName>
    </submittedName>
</protein>
<accession>A0A1Y5TCL4</accession>
<feature type="compositionally biased region" description="Polar residues" evidence="1">
    <location>
        <begin position="1"/>
        <end position="11"/>
    </location>
</feature>
<organism evidence="3 4">
    <name type="scientific">Pacificibacter marinus</name>
    <dbReference type="NCBI Taxonomy" id="658057"/>
    <lineage>
        <taxon>Bacteria</taxon>
        <taxon>Pseudomonadati</taxon>
        <taxon>Pseudomonadota</taxon>
        <taxon>Alphaproteobacteria</taxon>
        <taxon>Rhodobacterales</taxon>
        <taxon>Roseobacteraceae</taxon>
        <taxon>Pacificibacter</taxon>
    </lineage>
</organism>
<evidence type="ECO:0000313" key="3">
    <source>
        <dbReference type="EMBL" id="SLN58793.1"/>
    </source>
</evidence>
<dbReference type="RefSeq" id="WP_170842198.1">
    <property type="nucleotide sequence ID" value="NZ_FNZV01000011.1"/>
</dbReference>
<evidence type="ECO:0000256" key="2">
    <source>
        <dbReference type="SAM" id="Phobius"/>
    </source>
</evidence>
<feature type="transmembrane region" description="Helical" evidence="2">
    <location>
        <begin position="38"/>
        <end position="55"/>
    </location>
</feature>
<keyword evidence="4" id="KW-1185">Reference proteome</keyword>
<proteinExistence type="predicted"/>
<keyword evidence="2" id="KW-0472">Membrane</keyword>
<keyword evidence="2" id="KW-1133">Transmembrane helix</keyword>
<keyword evidence="2" id="KW-0812">Transmembrane</keyword>
<reference evidence="3 4" key="1">
    <citation type="submission" date="2017-03" db="EMBL/GenBank/DDBJ databases">
        <authorList>
            <person name="Afonso C.L."/>
            <person name="Miller P.J."/>
            <person name="Scott M.A."/>
            <person name="Spackman E."/>
            <person name="Goraichik I."/>
            <person name="Dimitrov K.M."/>
            <person name="Suarez D.L."/>
            <person name="Swayne D.E."/>
        </authorList>
    </citation>
    <scope>NUCLEOTIDE SEQUENCE [LARGE SCALE GENOMIC DNA]</scope>
    <source>
        <strain evidence="3 4">CECT 7971</strain>
    </source>
</reference>
<sequence length="56" mass="6091">MTNPIDPTETQDPLAPETPPELIDEAGQDAAFGNWPEVFGVVLTAFLVWLIFAFTG</sequence>
<dbReference type="Proteomes" id="UP000193307">
    <property type="component" value="Unassembled WGS sequence"/>
</dbReference>